<name>A0A5C4WR20_9ACTN</name>
<dbReference type="OrthoDB" id="3543267at2"/>
<protein>
    <recommendedName>
        <fullName evidence="3">Serine/arginine repetitive matrix protein 2</fullName>
    </recommendedName>
</protein>
<proteinExistence type="predicted"/>
<organism evidence="1 2">
    <name type="scientific">Nonomuraea phyllanthi</name>
    <dbReference type="NCBI Taxonomy" id="2219224"/>
    <lineage>
        <taxon>Bacteria</taxon>
        <taxon>Bacillati</taxon>
        <taxon>Actinomycetota</taxon>
        <taxon>Actinomycetes</taxon>
        <taxon>Streptosporangiales</taxon>
        <taxon>Streptosporangiaceae</taxon>
        <taxon>Nonomuraea</taxon>
    </lineage>
</organism>
<dbReference type="Proteomes" id="UP000312512">
    <property type="component" value="Unassembled WGS sequence"/>
</dbReference>
<sequence length="178" mass="18490">MKPRLWWIAPAWGVFLICTVAGVVLFGTGLVNSVNSLAPTKTFASGETVTVPIDPANKPAVYLSSDTAVHFECQISGEAKLARPAARQTVTSGSIVWEQILVINAPSKADYQLTCTTQEEADVRYGVGRELAAAATGLAGGTAALFLLPAAGLLIAVVATVVVLVRRSGARKRLAVGG</sequence>
<evidence type="ECO:0000313" key="1">
    <source>
        <dbReference type="EMBL" id="KAB8196095.1"/>
    </source>
</evidence>
<keyword evidence="2" id="KW-1185">Reference proteome</keyword>
<evidence type="ECO:0000313" key="2">
    <source>
        <dbReference type="Proteomes" id="UP000312512"/>
    </source>
</evidence>
<reference evidence="1 2" key="1">
    <citation type="submission" date="2019-10" db="EMBL/GenBank/DDBJ databases">
        <title>Nonomuraea sp. nov., isolated from Phyllanthus amarus.</title>
        <authorList>
            <person name="Klykleung N."/>
            <person name="Tanasupawat S."/>
        </authorList>
    </citation>
    <scope>NUCLEOTIDE SEQUENCE [LARGE SCALE GENOMIC DNA]</scope>
    <source>
        <strain evidence="1 2">PA1-10</strain>
    </source>
</reference>
<evidence type="ECO:0008006" key="3">
    <source>
        <dbReference type="Google" id="ProtNLM"/>
    </source>
</evidence>
<dbReference type="AlphaFoldDB" id="A0A5C4WR20"/>
<accession>A0A5C4WR20</accession>
<dbReference type="EMBL" id="VDLX02000003">
    <property type="protein sequence ID" value="KAB8196095.1"/>
    <property type="molecule type" value="Genomic_DNA"/>
</dbReference>
<comment type="caution">
    <text evidence="1">The sequence shown here is derived from an EMBL/GenBank/DDBJ whole genome shotgun (WGS) entry which is preliminary data.</text>
</comment>
<gene>
    <name evidence="1" type="ORF">FH608_009635</name>
</gene>